<organism evidence="3 4">
    <name type="scientific">Lolium multiflorum</name>
    <name type="common">Italian ryegrass</name>
    <name type="synonym">Lolium perenne subsp. multiflorum</name>
    <dbReference type="NCBI Taxonomy" id="4521"/>
    <lineage>
        <taxon>Eukaryota</taxon>
        <taxon>Viridiplantae</taxon>
        <taxon>Streptophyta</taxon>
        <taxon>Embryophyta</taxon>
        <taxon>Tracheophyta</taxon>
        <taxon>Spermatophyta</taxon>
        <taxon>Magnoliopsida</taxon>
        <taxon>Liliopsida</taxon>
        <taxon>Poales</taxon>
        <taxon>Poaceae</taxon>
        <taxon>BOP clade</taxon>
        <taxon>Pooideae</taxon>
        <taxon>Poodae</taxon>
        <taxon>Poeae</taxon>
        <taxon>Poeae Chloroplast Group 2 (Poeae type)</taxon>
        <taxon>Loliodinae</taxon>
        <taxon>Loliinae</taxon>
        <taxon>Lolium</taxon>
    </lineage>
</organism>
<evidence type="ECO:0000313" key="3">
    <source>
        <dbReference type="EMBL" id="KAK1614455.1"/>
    </source>
</evidence>
<dbReference type="AlphaFoldDB" id="A0AAD8R5F4"/>
<feature type="compositionally biased region" description="Basic and acidic residues" evidence="2">
    <location>
        <begin position="7"/>
        <end position="18"/>
    </location>
</feature>
<sequence length="666" mass="73614">MGSTTTDRARTVPPRDARAASQARVKSLPRGRQARAAESKSAEEIKMQRELERVLKQMNDMKNENTELKKGIKNKDLEIEAKEAEIHILKKANLKDNCSTRMDIDHAPADEALQAGGSCRTSTRRADKLNGKNKDLCSSRDGTSTSGAYLEENAHLELKSNKCMDNKAKGVQTDLPVNNEHLEHKKVPTNNISSSLCAIWGRPANSMLGRSLISKILASCSEEMLTLLQSTRSPDKCENSSEGSSSMHNAISEVYDIIIKVNSDAVPVQTLLEALLNLCVVGNVVVVGRALRILYSILQNLLTHGVKSNQRNNVIIGTNVNSNMEMESNNRLLNAPGMKNLVRSEDGLHIGNMFLPSTFWPSFFTAVLQIALKYSEESIRVDALSIVILVVRTSDPKVEREKFGFTTVMESLHPLLQKENGLLVKKHSVHLLFLLLNCPTMLKLLCNGGTDGSEVMEAVGSEDDRSQQAISAVLQDLSECLTCEATSSLELKLCRLVVNLLAYIASSGKLGYQVLLDSVTANGSSFLELIMEVLASQMEQEVDFSTEAHELLKERYLLMREALILLNRLASHAMFSKPTLEVLVRSGNQCASLTIDTANRLPQRSKYPLRHLAEINPQMANDLAELAQKFRSRVYGFLEEQQHSKADRSSSSGPAKSPRLPPRVPR</sequence>
<dbReference type="Proteomes" id="UP001231189">
    <property type="component" value="Unassembled WGS sequence"/>
</dbReference>
<dbReference type="PANTHER" id="PTHR35761">
    <property type="entry name" value="ATR INTERACTING PROTEIN"/>
    <property type="match status" value="1"/>
</dbReference>
<feature type="coiled-coil region" evidence="1">
    <location>
        <begin position="44"/>
        <end position="92"/>
    </location>
</feature>
<protein>
    <submittedName>
        <fullName evidence="3">Uncharacterized protein</fullName>
    </submittedName>
</protein>
<dbReference type="PANTHER" id="PTHR35761:SF1">
    <property type="entry name" value="PROTEIN SENSITIVE TO UV 2"/>
    <property type="match status" value="1"/>
</dbReference>
<reference evidence="3" key="1">
    <citation type="submission" date="2023-07" db="EMBL/GenBank/DDBJ databases">
        <title>A chromosome-level genome assembly of Lolium multiflorum.</title>
        <authorList>
            <person name="Chen Y."/>
            <person name="Copetti D."/>
            <person name="Kolliker R."/>
            <person name="Studer B."/>
        </authorList>
    </citation>
    <scope>NUCLEOTIDE SEQUENCE</scope>
    <source>
        <strain evidence="3">02402/16</strain>
        <tissue evidence="3">Leaf</tissue>
    </source>
</reference>
<feature type="compositionally biased region" description="Basic and acidic residues" evidence="2">
    <location>
        <begin position="35"/>
        <end position="44"/>
    </location>
</feature>
<accession>A0AAD8R5F4</accession>
<keyword evidence="1" id="KW-0175">Coiled coil</keyword>
<comment type="caution">
    <text evidence="3">The sequence shown here is derived from an EMBL/GenBank/DDBJ whole genome shotgun (WGS) entry which is preliminary data.</text>
</comment>
<dbReference type="EMBL" id="JAUUTY010000006">
    <property type="protein sequence ID" value="KAK1614455.1"/>
    <property type="molecule type" value="Genomic_DNA"/>
</dbReference>
<feature type="region of interest" description="Disordered" evidence="2">
    <location>
        <begin position="1"/>
        <end position="44"/>
    </location>
</feature>
<name>A0AAD8R5F4_LOLMU</name>
<evidence type="ECO:0000313" key="4">
    <source>
        <dbReference type="Proteomes" id="UP001231189"/>
    </source>
</evidence>
<keyword evidence="4" id="KW-1185">Reference proteome</keyword>
<evidence type="ECO:0000256" key="1">
    <source>
        <dbReference type="SAM" id="Coils"/>
    </source>
</evidence>
<proteinExistence type="predicted"/>
<dbReference type="InterPro" id="IPR044952">
    <property type="entry name" value="SUV2"/>
</dbReference>
<gene>
    <name evidence="3" type="ORF">QYE76_019972</name>
</gene>
<feature type="region of interest" description="Disordered" evidence="2">
    <location>
        <begin position="641"/>
        <end position="666"/>
    </location>
</feature>
<dbReference type="GO" id="GO:0006974">
    <property type="term" value="P:DNA damage response"/>
    <property type="evidence" value="ECO:0007669"/>
    <property type="project" value="InterPro"/>
</dbReference>
<evidence type="ECO:0000256" key="2">
    <source>
        <dbReference type="SAM" id="MobiDB-lite"/>
    </source>
</evidence>